<keyword evidence="2" id="KW-1185">Reference proteome</keyword>
<sequence length="169" mass="18625">MRIDVPVRMAEEGDEVLIGCIAVRLYAFSSAYRRRAVSEARATALFWRGRVLGSLTAHAPLPVGRTLLFAVTWTPAISAVLRHSNLVYGCMRSVLDVVCICLSPGARPIASEVWMRLASSYTMANPSLPPALCCLTKFRQRLSRAHPFPGFFARKHVVARSLPGRAPFV</sequence>
<evidence type="ECO:0000313" key="2">
    <source>
        <dbReference type="Proteomes" id="UP000799764"/>
    </source>
</evidence>
<protein>
    <submittedName>
        <fullName evidence="1">Uncharacterized protein</fullName>
    </submittedName>
</protein>
<dbReference type="AlphaFoldDB" id="A0A9P4PQ24"/>
<comment type="caution">
    <text evidence="1">The sequence shown here is derived from an EMBL/GenBank/DDBJ whole genome shotgun (WGS) entry which is preliminary data.</text>
</comment>
<dbReference type="EMBL" id="MU001497">
    <property type="protein sequence ID" value="KAF2446909.1"/>
    <property type="molecule type" value="Genomic_DNA"/>
</dbReference>
<organism evidence="1 2">
    <name type="scientific">Karstenula rhodostoma CBS 690.94</name>
    <dbReference type="NCBI Taxonomy" id="1392251"/>
    <lineage>
        <taxon>Eukaryota</taxon>
        <taxon>Fungi</taxon>
        <taxon>Dikarya</taxon>
        <taxon>Ascomycota</taxon>
        <taxon>Pezizomycotina</taxon>
        <taxon>Dothideomycetes</taxon>
        <taxon>Pleosporomycetidae</taxon>
        <taxon>Pleosporales</taxon>
        <taxon>Massarineae</taxon>
        <taxon>Didymosphaeriaceae</taxon>
        <taxon>Karstenula</taxon>
    </lineage>
</organism>
<gene>
    <name evidence="1" type="ORF">P171DRAFT_510935</name>
</gene>
<accession>A0A9P4PQ24</accession>
<reference evidence="1" key="1">
    <citation type="journal article" date="2020" name="Stud. Mycol.">
        <title>101 Dothideomycetes genomes: a test case for predicting lifestyles and emergence of pathogens.</title>
        <authorList>
            <person name="Haridas S."/>
            <person name="Albert R."/>
            <person name="Binder M."/>
            <person name="Bloem J."/>
            <person name="Labutti K."/>
            <person name="Salamov A."/>
            <person name="Andreopoulos B."/>
            <person name="Baker S."/>
            <person name="Barry K."/>
            <person name="Bills G."/>
            <person name="Bluhm B."/>
            <person name="Cannon C."/>
            <person name="Castanera R."/>
            <person name="Culley D."/>
            <person name="Daum C."/>
            <person name="Ezra D."/>
            <person name="Gonzalez J."/>
            <person name="Henrissat B."/>
            <person name="Kuo A."/>
            <person name="Liang C."/>
            <person name="Lipzen A."/>
            <person name="Lutzoni F."/>
            <person name="Magnuson J."/>
            <person name="Mondo S."/>
            <person name="Nolan M."/>
            <person name="Ohm R."/>
            <person name="Pangilinan J."/>
            <person name="Park H.-J."/>
            <person name="Ramirez L."/>
            <person name="Alfaro M."/>
            <person name="Sun H."/>
            <person name="Tritt A."/>
            <person name="Yoshinaga Y."/>
            <person name="Zwiers L.-H."/>
            <person name="Turgeon B."/>
            <person name="Goodwin S."/>
            <person name="Spatafora J."/>
            <person name="Crous P."/>
            <person name="Grigoriev I."/>
        </authorList>
    </citation>
    <scope>NUCLEOTIDE SEQUENCE</scope>
    <source>
        <strain evidence="1">CBS 690.94</strain>
    </source>
</reference>
<evidence type="ECO:0000313" key="1">
    <source>
        <dbReference type="EMBL" id="KAF2446909.1"/>
    </source>
</evidence>
<dbReference type="Proteomes" id="UP000799764">
    <property type="component" value="Unassembled WGS sequence"/>
</dbReference>
<proteinExistence type="predicted"/>
<name>A0A9P4PQ24_9PLEO</name>